<comment type="subcellular location">
    <subcellularLocation>
        <location evidence="1">Nucleus</location>
    </subcellularLocation>
</comment>
<gene>
    <name evidence="7" type="ORF">VNO80_08371</name>
</gene>
<sequence>MRLLCAACPSHLISVWRKVVLATSMRNTENNNVGANDNPDCDSGMNLGDDENMVSGYNNIQAHKFQASIGAANREKYLRCKTRLFAAEFGHVYSNLQSRLTKTLLNAFLDPKKAMTQHYGAIQGLGALGPNVVVTRSDRPLGDPTNPSYIRPHNTDILAETLK</sequence>
<protein>
    <recommendedName>
        <fullName evidence="6">TAF6 C-terminal HEAT repeat domain-containing protein</fullName>
    </recommendedName>
</protein>
<dbReference type="GO" id="GO:0016251">
    <property type="term" value="F:RNA polymerase II general transcription initiation factor activity"/>
    <property type="evidence" value="ECO:0007669"/>
    <property type="project" value="InterPro"/>
</dbReference>
<evidence type="ECO:0000313" key="8">
    <source>
        <dbReference type="Proteomes" id="UP001374584"/>
    </source>
</evidence>
<dbReference type="InterPro" id="IPR011442">
    <property type="entry name" value="TAF6_C"/>
</dbReference>
<dbReference type="Gene3D" id="1.25.40.770">
    <property type="entry name" value="TAF6, C-terminal HEAT repeat domain"/>
    <property type="match status" value="1"/>
</dbReference>
<dbReference type="Proteomes" id="UP001374584">
    <property type="component" value="Unassembled WGS sequence"/>
</dbReference>
<comment type="similarity">
    <text evidence="2">Belongs to the TAF6 family.</text>
</comment>
<dbReference type="Pfam" id="PF07571">
    <property type="entry name" value="TAF6_C"/>
    <property type="match status" value="1"/>
</dbReference>
<evidence type="ECO:0000256" key="3">
    <source>
        <dbReference type="ARBA" id="ARBA00023015"/>
    </source>
</evidence>
<dbReference type="GO" id="GO:0000124">
    <property type="term" value="C:SAGA complex"/>
    <property type="evidence" value="ECO:0007669"/>
    <property type="project" value="InterPro"/>
</dbReference>
<feature type="domain" description="TAF6 C-terminal HEAT repeat" evidence="6">
    <location>
        <begin position="86"/>
        <end position="133"/>
    </location>
</feature>
<name>A0AAN9RQI6_PHACN</name>
<keyword evidence="3" id="KW-0805">Transcription regulation</keyword>
<accession>A0AAN9RQI6</accession>
<keyword evidence="8" id="KW-1185">Reference proteome</keyword>
<comment type="caution">
    <text evidence="7">The sequence shown here is derived from an EMBL/GenBank/DDBJ whole genome shotgun (WGS) entry which is preliminary data.</text>
</comment>
<evidence type="ECO:0000256" key="4">
    <source>
        <dbReference type="ARBA" id="ARBA00023163"/>
    </source>
</evidence>
<organism evidence="7 8">
    <name type="scientific">Phaseolus coccineus</name>
    <name type="common">Scarlet runner bean</name>
    <name type="synonym">Phaseolus multiflorus</name>
    <dbReference type="NCBI Taxonomy" id="3886"/>
    <lineage>
        <taxon>Eukaryota</taxon>
        <taxon>Viridiplantae</taxon>
        <taxon>Streptophyta</taxon>
        <taxon>Embryophyta</taxon>
        <taxon>Tracheophyta</taxon>
        <taxon>Spermatophyta</taxon>
        <taxon>Magnoliopsida</taxon>
        <taxon>eudicotyledons</taxon>
        <taxon>Gunneridae</taxon>
        <taxon>Pentapetalae</taxon>
        <taxon>rosids</taxon>
        <taxon>fabids</taxon>
        <taxon>Fabales</taxon>
        <taxon>Fabaceae</taxon>
        <taxon>Papilionoideae</taxon>
        <taxon>50 kb inversion clade</taxon>
        <taxon>NPAAA clade</taxon>
        <taxon>indigoferoid/millettioid clade</taxon>
        <taxon>Phaseoleae</taxon>
        <taxon>Phaseolus</taxon>
    </lineage>
</organism>
<dbReference type="GO" id="GO:0051123">
    <property type="term" value="P:RNA polymerase II preinitiation complex assembly"/>
    <property type="evidence" value="ECO:0007669"/>
    <property type="project" value="TreeGrafter"/>
</dbReference>
<evidence type="ECO:0000256" key="2">
    <source>
        <dbReference type="ARBA" id="ARBA00007688"/>
    </source>
</evidence>
<evidence type="ECO:0000259" key="6">
    <source>
        <dbReference type="Pfam" id="PF07571"/>
    </source>
</evidence>
<dbReference type="GO" id="GO:0005669">
    <property type="term" value="C:transcription factor TFIID complex"/>
    <property type="evidence" value="ECO:0007669"/>
    <property type="project" value="InterPro"/>
</dbReference>
<keyword evidence="4" id="KW-0804">Transcription</keyword>
<dbReference type="PANTHER" id="PTHR10221:SF13">
    <property type="entry name" value="TRANSCRIPTION INITIATION FACTOR TFIID SUBUNIT 6"/>
    <property type="match status" value="1"/>
</dbReference>
<evidence type="ECO:0000313" key="7">
    <source>
        <dbReference type="EMBL" id="KAK7374928.1"/>
    </source>
</evidence>
<dbReference type="PANTHER" id="PTHR10221">
    <property type="entry name" value="TRANSCRIPTION INITIATION FACTOR TFIID SUBUNIT 6"/>
    <property type="match status" value="1"/>
</dbReference>
<evidence type="ECO:0000256" key="1">
    <source>
        <dbReference type="ARBA" id="ARBA00004123"/>
    </source>
</evidence>
<dbReference type="EMBL" id="JAYMYR010000003">
    <property type="protein sequence ID" value="KAK7374928.1"/>
    <property type="molecule type" value="Genomic_DNA"/>
</dbReference>
<evidence type="ECO:0000256" key="5">
    <source>
        <dbReference type="ARBA" id="ARBA00023242"/>
    </source>
</evidence>
<reference evidence="7 8" key="1">
    <citation type="submission" date="2024-01" db="EMBL/GenBank/DDBJ databases">
        <title>The genomes of 5 underutilized Papilionoideae crops provide insights into root nodulation and disease resistanc.</title>
        <authorList>
            <person name="Jiang F."/>
        </authorList>
    </citation>
    <scope>NUCLEOTIDE SEQUENCE [LARGE SCALE GENOMIC DNA]</scope>
    <source>
        <strain evidence="7">JINMINGXINNONG_FW02</strain>
        <tissue evidence="7">Leaves</tissue>
    </source>
</reference>
<dbReference type="GO" id="GO:0046695">
    <property type="term" value="C:SLIK (SAGA-like) complex"/>
    <property type="evidence" value="ECO:0007669"/>
    <property type="project" value="InterPro"/>
</dbReference>
<dbReference type="AlphaFoldDB" id="A0AAN9RQI6"/>
<dbReference type="GO" id="GO:0003713">
    <property type="term" value="F:transcription coactivator activity"/>
    <property type="evidence" value="ECO:0007669"/>
    <property type="project" value="TreeGrafter"/>
</dbReference>
<dbReference type="InterPro" id="IPR037796">
    <property type="entry name" value="TAF6"/>
</dbReference>
<keyword evidence="5" id="KW-0539">Nucleus</keyword>
<dbReference type="InterPro" id="IPR046344">
    <property type="entry name" value="TAF6_C_sf"/>
</dbReference>
<proteinExistence type="inferred from homology"/>